<keyword evidence="4 6" id="KW-0964">Secreted</keyword>
<dbReference type="GO" id="GO:0060320">
    <property type="term" value="P:rejection of self pollen"/>
    <property type="evidence" value="ECO:0007669"/>
    <property type="project" value="UniProtKB-KW"/>
</dbReference>
<dbReference type="AlphaFoldDB" id="A0A072UHL2"/>
<reference evidence="7 10" key="2">
    <citation type="journal article" date="2014" name="BMC Genomics">
        <title>An improved genome release (version Mt4.0) for the model legume Medicago truncatula.</title>
        <authorList>
            <person name="Tang H."/>
            <person name="Krishnakumar V."/>
            <person name="Bidwell S."/>
            <person name="Rosen B."/>
            <person name="Chan A."/>
            <person name="Zhou S."/>
            <person name="Gentzbittel L."/>
            <person name="Childs K.L."/>
            <person name="Yandell M."/>
            <person name="Gundlach H."/>
            <person name="Mayer K.F."/>
            <person name="Schwartz D.C."/>
            <person name="Town C.D."/>
        </authorList>
    </citation>
    <scope>GENOME REANNOTATION</scope>
    <source>
        <strain evidence="7">A17</strain>
        <strain evidence="9 10">cv. Jemalong A17</strain>
    </source>
</reference>
<keyword evidence="5" id="KW-0732">Signal</keyword>
<evidence type="ECO:0000313" key="7">
    <source>
        <dbReference type="EMBL" id="KEH25285.1"/>
    </source>
</evidence>
<evidence type="ECO:0000313" key="8">
    <source>
        <dbReference type="EMBL" id="RHN50378.1"/>
    </source>
</evidence>
<sequence>MEVTSPITLKFSIFLIMVLFAFEVRETLSAFFVPSRVTVTIVNNIQAPTATEMTLDCKSKDNDLGNHTILWGSSYVFSFKPSADPFRVTLFYCSFIWPQDPRRHYLNIWDQNHDKCTDCLWQVNVNGGCLNNYGCGPFTGIQLMDANNTSKWSQRKGLDELGDAHPSTP</sequence>
<dbReference type="Proteomes" id="UP000002051">
    <property type="component" value="Chromosome 6"/>
</dbReference>
<dbReference type="HOGENOM" id="CLU_125658_0_0_1"/>
<dbReference type="Proteomes" id="UP000265566">
    <property type="component" value="Chromosome 6"/>
</dbReference>
<organism evidence="7 10">
    <name type="scientific">Medicago truncatula</name>
    <name type="common">Barrel medic</name>
    <name type="synonym">Medicago tribuloides</name>
    <dbReference type="NCBI Taxonomy" id="3880"/>
    <lineage>
        <taxon>Eukaryota</taxon>
        <taxon>Viridiplantae</taxon>
        <taxon>Streptophyta</taxon>
        <taxon>Embryophyta</taxon>
        <taxon>Tracheophyta</taxon>
        <taxon>Spermatophyta</taxon>
        <taxon>Magnoliopsida</taxon>
        <taxon>eudicotyledons</taxon>
        <taxon>Gunneridae</taxon>
        <taxon>Pentapetalae</taxon>
        <taxon>rosids</taxon>
        <taxon>fabids</taxon>
        <taxon>Fabales</taxon>
        <taxon>Fabaceae</taxon>
        <taxon>Papilionoideae</taxon>
        <taxon>50 kb inversion clade</taxon>
        <taxon>NPAAA clade</taxon>
        <taxon>Hologalegina</taxon>
        <taxon>IRL clade</taxon>
        <taxon>Trifolieae</taxon>
        <taxon>Medicago</taxon>
    </lineage>
</organism>
<dbReference type="EnsemblPlants" id="KEH25285">
    <property type="protein sequence ID" value="KEH25285"/>
    <property type="gene ID" value="MTR_6g016935"/>
</dbReference>
<reference evidence="8" key="5">
    <citation type="journal article" date="2018" name="Nat. Plants">
        <title>Whole-genome landscape of Medicago truncatula symbiotic genes.</title>
        <authorList>
            <person name="Pecrix Y."/>
            <person name="Gamas P."/>
            <person name="Carrere S."/>
        </authorList>
    </citation>
    <scope>NUCLEOTIDE SEQUENCE</scope>
    <source>
        <tissue evidence="8">Leaves</tissue>
    </source>
</reference>
<gene>
    <name evidence="7" type="ordered locus">MTR_6g016935</name>
    <name evidence="8" type="ORF">MtrunA17_Chr6g0456761</name>
</gene>
<dbReference type="Gramene" id="rna34656">
    <property type="protein sequence ID" value="RHN50378.1"/>
    <property type="gene ID" value="gene34656"/>
</dbReference>
<reference evidence="9" key="3">
    <citation type="submission" date="2015-04" db="UniProtKB">
        <authorList>
            <consortium name="EnsemblPlants"/>
        </authorList>
    </citation>
    <scope>IDENTIFICATION</scope>
    <source>
        <strain evidence="9">cv. Jemalong A17</strain>
    </source>
</reference>
<keyword evidence="3 6" id="KW-0713">Self-incompatibility</keyword>
<reference evidence="11" key="4">
    <citation type="journal article" date="2018" name="Nat. Plants">
        <title>Whole-genome landscape of Medicago truncatula symbiotic genes.</title>
        <authorList>
            <person name="Pecrix Y."/>
            <person name="Staton S.E."/>
            <person name="Sallet E."/>
            <person name="Lelandais-Briere C."/>
            <person name="Moreau S."/>
            <person name="Carrere S."/>
            <person name="Blein T."/>
            <person name="Jardinaud M.F."/>
            <person name="Latrasse D."/>
            <person name="Zouine M."/>
            <person name="Zahm M."/>
            <person name="Kreplak J."/>
            <person name="Mayjonade B."/>
            <person name="Satge C."/>
            <person name="Perez M."/>
            <person name="Cauet S."/>
            <person name="Marande W."/>
            <person name="Chantry-Darmon C."/>
            <person name="Lopez-Roques C."/>
            <person name="Bouchez O."/>
            <person name="Berard A."/>
            <person name="Debelle F."/>
            <person name="Munos S."/>
            <person name="Bendahmane A."/>
            <person name="Berges H."/>
            <person name="Niebel A."/>
            <person name="Buitink J."/>
            <person name="Frugier F."/>
            <person name="Benhamed M."/>
            <person name="Crespi M."/>
            <person name="Gouzy J."/>
            <person name="Gamas P."/>
        </authorList>
    </citation>
    <scope>NUCLEOTIDE SEQUENCE [LARGE SCALE GENOMIC DNA]</scope>
    <source>
        <strain evidence="11">cv. Jemalong A17</strain>
    </source>
</reference>
<accession>A0A072UHL2</accession>
<dbReference type="PANTHER" id="PTHR31232">
    <property type="match status" value="1"/>
</dbReference>
<evidence type="ECO:0000313" key="11">
    <source>
        <dbReference type="Proteomes" id="UP000265566"/>
    </source>
</evidence>
<evidence type="ECO:0000256" key="6">
    <source>
        <dbReference type="RuleBase" id="RU367044"/>
    </source>
</evidence>
<evidence type="ECO:0000256" key="2">
    <source>
        <dbReference type="ARBA" id="ARBA00005581"/>
    </source>
</evidence>
<dbReference type="PANTHER" id="PTHR31232:SF43">
    <property type="entry name" value="S-PROTEIN HOMOLOG 29-RELATED"/>
    <property type="match status" value="1"/>
</dbReference>
<reference evidence="7 10" key="1">
    <citation type="journal article" date="2011" name="Nature">
        <title>The Medicago genome provides insight into the evolution of rhizobial symbioses.</title>
        <authorList>
            <person name="Young N.D."/>
            <person name="Debelle F."/>
            <person name="Oldroyd G.E."/>
            <person name="Geurts R."/>
            <person name="Cannon S.B."/>
            <person name="Udvardi M.K."/>
            <person name="Benedito V.A."/>
            <person name="Mayer K.F."/>
            <person name="Gouzy J."/>
            <person name="Schoof H."/>
            <person name="Van de Peer Y."/>
            <person name="Proost S."/>
            <person name="Cook D.R."/>
            <person name="Meyers B.C."/>
            <person name="Spannagl M."/>
            <person name="Cheung F."/>
            <person name="De Mita S."/>
            <person name="Krishnakumar V."/>
            <person name="Gundlach H."/>
            <person name="Zhou S."/>
            <person name="Mudge J."/>
            <person name="Bharti A.K."/>
            <person name="Murray J.D."/>
            <person name="Naoumkina M.A."/>
            <person name="Rosen B."/>
            <person name="Silverstein K.A."/>
            <person name="Tang H."/>
            <person name="Rombauts S."/>
            <person name="Zhao P.X."/>
            <person name="Zhou P."/>
            <person name="Barbe V."/>
            <person name="Bardou P."/>
            <person name="Bechner M."/>
            <person name="Bellec A."/>
            <person name="Berger A."/>
            <person name="Berges H."/>
            <person name="Bidwell S."/>
            <person name="Bisseling T."/>
            <person name="Choisne N."/>
            <person name="Couloux A."/>
            <person name="Denny R."/>
            <person name="Deshpande S."/>
            <person name="Dai X."/>
            <person name="Doyle J.J."/>
            <person name="Dudez A.M."/>
            <person name="Farmer A.D."/>
            <person name="Fouteau S."/>
            <person name="Franken C."/>
            <person name="Gibelin C."/>
            <person name="Gish J."/>
            <person name="Goldstein S."/>
            <person name="Gonzalez A.J."/>
            <person name="Green P.J."/>
            <person name="Hallab A."/>
            <person name="Hartog M."/>
            <person name="Hua A."/>
            <person name="Humphray S.J."/>
            <person name="Jeong D.H."/>
            <person name="Jing Y."/>
            <person name="Jocker A."/>
            <person name="Kenton S.M."/>
            <person name="Kim D.J."/>
            <person name="Klee K."/>
            <person name="Lai H."/>
            <person name="Lang C."/>
            <person name="Lin S."/>
            <person name="Macmil S.L."/>
            <person name="Magdelenat G."/>
            <person name="Matthews L."/>
            <person name="McCorrison J."/>
            <person name="Monaghan E.L."/>
            <person name="Mun J.H."/>
            <person name="Najar F.Z."/>
            <person name="Nicholson C."/>
            <person name="Noirot C."/>
            <person name="O'Bleness M."/>
            <person name="Paule C.R."/>
            <person name="Poulain J."/>
            <person name="Prion F."/>
            <person name="Qin B."/>
            <person name="Qu C."/>
            <person name="Retzel E.F."/>
            <person name="Riddle C."/>
            <person name="Sallet E."/>
            <person name="Samain S."/>
            <person name="Samson N."/>
            <person name="Sanders I."/>
            <person name="Saurat O."/>
            <person name="Scarpelli C."/>
            <person name="Schiex T."/>
            <person name="Segurens B."/>
            <person name="Severin A.J."/>
            <person name="Sherrier D.J."/>
            <person name="Shi R."/>
            <person name="Sims S."/>
            <person name="Singer S.R."/>
            <person name="Sinharoy S."/>
            <person name="Sterck L."/>
            <person name="Viollet A."/>
            <person name="Wang B.B."/>
            <person name="Wang K."/>
            <person name="Wang M."/>
            <person name="Wang X."/>
            <person name="Warfsmann J."/>
            <person name="Weissenbach J."/>
            <person name="White D.D."/>
            <person name="White J.D."/>
            <person name="Wiley G.B."/>
            <person name="Wincker P."/>
            <person name="Xing Y."/>
            <person name="Yang L."/>
            <person name="Yao Z."/>
            <person name="Ying F."/>
            <person name="Zhai J."/>
            <person name="Zhou L."/>
            <person name="Zuber A."/>
            <person name="Denarie J."/>
            <person name="Dixon R.A."/>
            <person name="May G.D."/>
            <person name="Schwartz D.C."/>
            <person name="Rogers J."/>
            <person name="Quetier F."/>
            <person name="Town C.D."/>
            <person name="Roe B.A."/>
        </authorList>
    </citation>
    <scope>NUCLEOTIDE SEQUENCE [LARGE SCALE GENOMIC DNA]</scope>
    <source>
        <strain evidence="7">A17</strain>
        <strain evidence="9 10">cv. Jemalong A17</strain>
    </source>
</reference>
<proteinExistence type="inferred from homology"/>
<keyword evidence="10" id="KW-1185">Reference proteome</keyword>
<dbReference type="EMBL" id="PSQE01000006">
    <property type="protein sequence ID" value="RHN50378.1"/>
    <property type="molecule type" value="Genomic_DNA"/>
</dbReference>
<evidence type="ECO:0000256" key="4">
    <source>
        <dbReference type="ARBA" id="ARBA00022525"/>
    </source>
</evidence>
<protein>
    <recommendedName>
        <fullName evidence="6">S-protein homolog</fullName>
    </recommendedName>
</protein>
<name>A0A072UHL2_MEDTR</name>
<evidence type="ECO:0000313" key="9">
    <source>
        <dbReference type="EnsemblPlants" id="KEH25285"/>
    </source>
</evidence>
<evidence type="ECO:0000256" key="5">
    <source>
        <dbReference type="ARBA" id="ARBA00022729"/>
    </source>
</evidence>
<evidence type="ECO:0000313" key="10">
    <source>
        <dbReference type="Proteomes" id="UP000002051"/>
    </source>
</evidence>
<dbReference type="GO" id="GO:0005576">
    <property type="term" value="C:extracellular region"/>
    <property type="evidence" value="ECO:0007669"/>
    <property type="project" value="UniProtKB-SubCell"/>
</dbReference>
<comment type="subcellular location">
    <subcellularLocation>
        <location evidence="1 6">Secreted</location>
    </subcellularLocation>
</comment>
<dbReference type="Pfam" id="PF05938">
    <property type="entry name" value="Self-incomp_S1"/>
    <property type="match status" value="1"/>
</dbReference>
<comment type="similarity">
    <text evidence="2 6">Belongs to the plant self-incompatibility (S1) protein family.</text>
</comment>
<dbReference type="EMBL" id="CM001222">
    <property type="protein sequence ID" value="KEH25285.1"/>
    <property type="molecule type" value="Genomic_DNA"/>
</dbReference>
<evidence type="ECO:0000256" key="3">
    <source>
        <dbReference type="ARBA" id="ARBA00022471"/>
    </source>
</evidence>
<dbReference type="InterPro" id="IPR010264">
    <property type="entry name" value="Self-incomp_S1"/>
</dbReference>
<evidence type="ECO:0000256" key="1">
    <source>
        <dbReference type="ARBA" id="ARBA00004613"/>
    </source>
</evidence>